<feature type="transmembrane region" description="Helical" evidence="8">
    <location>
        <begin position="88"/>
        <end position="107"/>
    </location>
</feature>
<feature type="transmembrane region" description="Helical" evidence="8">
    <location>
        <begin position="147"/>
        <end position="167"/>
    </location>
</feature>
<dbReference type="PANTHER" id="PTHR30472">
    <property type="entry name" value="FERRIC ENTEROBACTIN TRANSPORT SYSTEM PERMEASE PROTEIN"/>
    <property type="match status" value="1"/>
</dbReference>
<dbReference type="RefSeq" id="WP_173559370.1">
    <property type="nucleotide sequence ID" value="NZ_JAPIUZ010000001.1"/>
</dbReference>
<keyword evidence="5 8" id="KW-0812">Transmembrane</keyword>
<feature type="transmembrane region" description="Helical" evidence="8">
    <location>
        <begin position="113"/>
        <end position="135"/>
    </location>
</feature>
<evidence type="ECO:0000256" key="5">
    <source>
        <dbReference type="ARBA" id="ARBA00022692"/>
    </source>
</evidence>
<sequence length="327" mass="34484">MTLRFSLAAVFMFYLLAAGEMILGNVTLSWHSLAQGLLEGPFSHQITARILWLFRLPRLLLAFLTGATLAAAGALLQTATRNPLADPFLFGLSAGASAGAVTVIIFMGNIAGIWTTTMGAAAGALCATTLLLALITRSAHSLPPQRIILTGLAVSFLFTSVTNFLIFQGDRNTAQSVLFWTLGSFSAASWSSLPVAALALLLICTYGARFRKELDALLAGEDTATSLGVNVRTLRLSTLLLCALSCAMTVALCGPVGFLGLVVPHLARFMTGNTLKHMFFPAAILGGLTAMLADLLSHSLFAAQEIPTGILISGAGACFFLLYLRKI</sequence>
<dbReference type="PANTHER" id="PTHR30472:SF67">
    <property type="entry name" value="PERMEASE OF ABC TRANSPORTER-RELATED"/>
    <property type="match status" value="1"/>
</dbReference>
<dbReference type="EMBL" id="JAPIUZ010000001">
    <property type="protein sequence ID" value="MCX2562526.1"/>
    <property type="molecule type" value="Genomic_DNA"/>
</dbReference>
<evidence type="ECO:0000256" key="6">
    <source>
        <dbReference type="ARBA" id="ARBA00022989"/>
    </source>
</evidence>
<accession>A0ABT3QB65</accession>
<dbReference type="Proteomes" id="UP001301152">
    <property type="component" value="Unassembled WGS sequence"/>
</dbReference>
<evidence type="ECO:0000313" key="9">
    <source>
        <dbReference type="EMBL" id="MCX2562526.1"/>
    </source>
</evidence>
<keyword evidence="3" id="KW-0813">Transport</keyword>
<evidence type="ECO:0000256" key="7">
    <source>
        <dbReference type="ARBA" id="ARBA00023136"/>
    </source>
</evidence>
<evidence type="ECO:0000256" key="4">
    <source>
        <dbReference type="ARBA" id="ARBA00022475"/>
    </source>
</evidence>
<keyword evidence="6 8" id="KW-1133">Transmembrane helix</keyword>
<comment type="similarity">
    <text evidence="2">Belongs to the binding-protein-dependent transport system permease family. FecCD subfamily.</text>
</comment>
<dbReference type="Pfam" id="PF01032">
    <property type="entry name" value="FecCD"/>
    <property type="match status" value="1"/>
</dbReference>
<dbReference type="CDD" id="cd06550">
    <property type="entry name" value="TM_ABC_iron-siderophores_like"/>
    <property type="match status" value="1"/>
</dbReference>
<protein>
    <submittedName>
        <fullName evidence="9">Iron ABC transporter permease</fullName>
    </submittedName>
</protein>
<keyword evidence="10" id="KW-1185">Reference proteome</keyword>
<comment type="subcellular location">
    <subcellularLocation>
        <location evidence="1">Cell membrane</location>
        <topology evidence="1">Multi-pass membrane protein</topology>
    </subcellularLocation>
</comment>
<keyword evidence="7 8" id="KW-0472">Membrane</keyword>
<organism evidence="9 10">
    <name type="scientific">Acetobacter thailandicus</name>
    <dbReference type="NCBI Taxonomy" id="1502842"/>
    <lineage>
        <taxon>Bacteria</taxon>
        <taxon>Pseudomonadati</taxon>
        <taxon>Pseudomonadota</taxon>
        <taxon>Alphaproteobacteria</taxon>
        <taxon>Acetobacterales</taxon>
        <taxon>Acetobacteraceae</taxon>
        <taxon>Acetobacter</taxon>
    </lineage>
</organism>
<feature type="transmembrane region" description="Helical" evidence="8">
    <location>
        <begin position="58"/>
        <end position="76"/>
    </location>
</feature>
<name>A0ABT3QB65_9PROT</name>
<dbReference type="SUPFAM" id="SSF81345">
    <property type="entry name" value="ABC transporter involved in vitamin B12 uptake, BtuC"/>
    <property type="match status" value="1"/>
</dbReference>
<evidence type="ECO:0000256" key="1">
    <source>
        <dbReference type="ARBA" id="ARBA00004651"/>
    </source>
</evidence>
<comment type="caution">
    <text evidence="9">The sequence shown here is derived from an EMBL/GenBank/DDBJ whole genome shotgun (WGS) entry which is preliminary data.</text>
</comment>
<feature type="transmembrane region" description="Helical" evidence="8">
    <location>
        <begin position="239"/>
        <end position="266"/>
    </location>
</feature>
<feature type="transmembrane region" description="Helical" evidence="8">
    <location>
        <begin position="187"/>
        <end position="208"/>
    </location>
</feature>
<evidence type="ECO:0000313" key="10">
    <source>
        <dbReference type="Proteomes" id="UP001301152"/>
    </source>
</evidence>
<evidence type="ECO:0000256" key="3">
    <source>
        <dbReference type="ARBA" id="ARBA00022448"/>
    </source>
</evidence>
<dbReference type="InterPro" id="IPR000522">
    <property type="entry name" value="ABC_transptr_permease_BtuC"/>
</dbReference>
<gene>
    <name evidence="9" type="ORF">OQ497_00890</name>
</gene>
<proteinExistence type="inferred from homology"/>
<reference evidence="9 10" key="1">
    <citation type="submission" date="2022-11" db="EMBL/GenBank/DDBJ databases">
        <title>Genome sequencing of Acetobacter type strain.</title>
        <authorList>
            <person name="Heo J."/>
            <person name="Lee D."/>
            <person name="Han B.-H."/>
            <person name="Hong S.-B."/>
            <person name="Kwon S.-W."/>
        </authorList>
    </citation>
    <scope>NUCLEOTIDE SEQUENCE [LARGE SCALE GENOMIC DNA]</scope>
    <source>
        <strain evidence="9 10">KACC 21253</strain>
    </source>
</reference>
<dbReference type="Gene3D" id="1.10.3470.10">
    <property type="entry name" value="ABC transporter involved in vitamin B12 uptake, BtuC"/>
    <property type="match status" value="1"/>
</dbReference>
<evidence type="ECO:0000256" key="8">
    <source>
        <dbReference type="SAM" id="Phobius"/>
    </source>
</evidence>
<keyword evidence="4" id="KW-1003">Cell membrane</keyword>
<feature type="transmembrane region" description="Helical" evidence="8">
    <location>
        <begin position="308"/>
        <end position="324"/>
    </location>
</feature>
<evidence type="ECO:0000256" key="2">
    <source>
        <dbReference type="ARBA" id="ARBA00007935"/>
    </source>
</evidence>
<dbReference type="InterPro" id="IPR037294">
    <property type="entry name" value="ABC_BtuC-like"/>
</dbReference>